<reference evidence="3 4" key="1">
    <citation type="submission" date="2023-07" db="EMBL/GenBank/DDBJ databases">
        <title>Sequencing the genomes of 1000 actinobacteria strains.</title>
        <authorList>
            <person name="Klenk H.-P."/>
        </authorList>
    </citation>
    <scope>NUCLEOTIDE SEQUENCE [LARGE SCALE GENOMIC DNA]</scope>
    <source>
        <strain evidence="3 4">DSM 44388</strain>
    </source>
</reference>
<keyword evidence="1" id="KW-0560">Oxidoreductase</keyword>
<dbReference type="Proteomes" id="UP001235712">
    <property type="component" value="Unassembled WGS sequence"/>
</dbReference>
<keyword evidence="4" id="KW-1185">Reference proteome</keyword>
<accession>A0ABT9PAA2</accession>
<dbReference type="SUPFAM" id="SSF51735">
    <property type="entry name" value="NAD(P)-binding Rossmann-fold domains"/>
    <property type="match status" value="1"/>
</dbReference>
<dbReference type="Gene3D" id="3.40.50.720">
    <property type="entry name" value="NAD(P)-binding Rossmann-like Domain"/>
    <property type="match status" value="1"/>
</dbReference>
<comment type="caution">
    <text evidence="3">The sequence shown here is derived from an EMBL/GenBank/DDBJ whole genome shotgun (WGS) entry which is preliminary data.</text>
</comment>
<proteinExistence type="inferred from homology"/>
<comment type="similarity">
    <text evidence="2">Belongs to the short-chain dehydrogenases/reductases (SDR) family.</text>
</comment>
<evidence type="ECO:0000256" key="1">
    <source>
        <dbReference type="ARBA" id="ARBA00023002"/>
    </source>
</evidence>
<sequence length="275" mass="29896">MRSGTPPRTVVVTGASSGIGLAAALQFAARGDQVVLVGRTQERLVAAVERVRDAGQEPVSFQADFERLNEVASLAHRLRERYPKIDVLVNNAGMHLGSYRRTQDGHEATIQANHLAAFLLSNLLHERLGGGRIVSVSVRPAPNARLDPGRLDPGEAGYNGVAAYQSSKVANVLFATAAAQRWPDVLSYSVHPGLVRTDIGRETRLRYFFRHMPFLATPEAAARRVVRLGTAPPSELTNGALHGAGAAYRLDTRRFAPERALEMWAASENAVKEYL</sequence>
<protein>
    <submittedName>
        <fullName evidence="3">Daunorubicin C-13 ketoreductase</fullName>
    </submittedName>
</protein>
<dbReference type="PANTHER" id="PTHR43157:SF31">
    <property type="entry name" value="PHOSPHATIDYLINOSITOL-GLYCAN BIOSYNTHESIS CLASS F PROTEIN"/>
    <property type="match status" value="1"/>
</dbReference>
<gene>
    <name evidence="3" type="ORF">J2S57_005367</name>
</gene>
<evidence type="ECO:0000313" key="3">
    <source>
        <dbReference type="EMBL" id="MDP9829618.1"/>
    </source>
</evidence>
<evidence type="ECO:0000256" key="2">
    <source>
        <dbReference type="RuleBase" id="RU000363"/>
    </source>
</evidence>
<dbReference type="PRINTS" id="PR00081">
    <property type="entry name" value="GDHRDH"/>
</dbReference>
<dbReference type="PRINTS" id="PR00080">
    <property type="entry name" value="SDRFAMILY"/>
</dbReference>
<dbReference type="RefSeq" id="WP_307247962.1">
    <property type="nucleotide sequence ID" value="NZ_JAUSQZ010000001.1"/>
</dbReference>
<dbReference type="InterPro" id="IPR036291">
    <property type="entry name" value="NAD(P)-bd_dom_sf"/>
</dbReference>
<organism evidence="3 4">
    <name type="scientific">Kineosporia succinea</name>
    <dbReference type="NCBI Taxonomy" id="84632"/>
    <lineage>
        <taxon>Bacteria</taxon>
        <taxon>Bacillati</taxon>
        <taxon>Actinomycetota</taxon>
        <taxon>Actinomycetes</taxon>
        <taxon>Kineosporiales</taxon>
        <taxon>Kineosporiaceae</taxon>
        <taxon>Kineosporia</taxon>
    </lineage>
</organism>
<evidence type="ECO:0000313" key="4">
    <source>
        <dbReference type="Proteomes" id="UP001235712"/>
    </source>
</evidence>
<dbReference type="Pfam" id="PF00106">
    <property type="entry name" value="adh_short"/>
    <property type="match status" value="1"/>
</dbReference>
<dbReference type="InterPro" id="IPR002347">
    <property type="entry name" value="SDR_fam"/>
</dbReference>
<dbReference type="PANTHER" id="PTHR43157">
    <property type="entry name" value="PHOSPHATIDYLINOSITOL-GLYCAN BIOSYNTHESIS CLASS F PROTEIN-RELATED"/>
    <property type="match status" value="1"/>
</dbReference>
<dbReference type="EMBL" id="JAUSQZ010000001">
    <property type="protein sequence ID" value="MDP9829618.1"/>
    <property type="molecule type" value="Genomic_DNA"/>
</dbReference>
<name>A0ABT9PAA2_9ACTN</name>